<gene>
    <name evidence="4" type="ORF">SAMN05216302_101076</name>
</gene>
<dbReference type="InterPro" id="IPR013766">
    <property type="entry name" value="Thioredoxin_domain"/>
</dbReference>
<proteinExistence type="predicted"/>
<dbReference type="PROSITE" id="PS00195">
    <property type="entry name" value="GLUTAREDOXIN_1"/>
    <property type="match status" value="1"/>
</dbReference>
<evidence type="ECO:0000313" key="4">
    <source>
        <dbReference type="EMBL" id="SFK61018.1"/>
    </source>
</evidence>
<feature type="transmembrane region" description="Helical" evidence="1">
    <location>
        <begin position="194"/>
        <end position="213"/>
    </location>
</feature>
<dbReference type="InterPro" id="IPR011767">
    <property type="entry name" value="GLR_AS"/>
</dbReference>
<dbReference type="Pfam" id="PF00462">
    <property type="entry name" value="Glutaredoxin"/>
    <property type="match status" value="1"/>
</dbReference>
<evidence type="ECO:0000259" key="3">
    <source>
        <dbReference type="PROSITE" id="PS51352"/>
    </source>
</evidence>
<evidence type="ECO:0000256" key="2">
    <source>
        <dbReference type="SAM" id="SignalP"/>
    </source>
</evidence>
<feature type="transmembrane region" description="Helical" evidence="1">
    <location>
        <begin position="324"/>
        <end position="349"/>
    </location>
</feature>
<dbReference type="PROSITE" id="PS51352">
    <property type="entry name" value="THIOREDOXIN_2"/>
    <property type="match status" value="1"/>
</dbReference>
<organism evidence="4 5">
    <name type="scientific">Nitrosomonas aestuarii</name>
    <dbReference type="NCBI Taxonomy" id="52441"/>
    <lineage>
        <taxon>Bacteria</taxon>
        <taxon>Pseudomonadati</taxon>
        <taxon>Pseudomonadota</taxon>
        <taxon>Betaproteobacteria</taxon>
        <taxon>Nitrosomonadales</taxon>
        <taxon>Nitrosomonadaceae</taxon>
        <taxon>Nitrosomonas</taxon>
    </lineage>
</organism>
<feature type="signal peptide" evidence="2">
    <location>
        <begin position="1"/>
        <end position="30"/>
    </location>
</feature>
<keyword evidence="1" id="KW-1133">Transmembrane helix</keyword>
<keyword evidence="5" id="KW-1185">Reference proteome</keyword>
<dbReference type="InterPro" id="IPR036249">
    <property type="entry name" value="Thioredoxin-like_sf"/>
</dbReference>
<accession>A0A1I4AWR7</accession>
<keyword evidence="1" id="KW-0812">Transmembrane</keyword>
<dbReference type="Gene3D" id="3.40.30.10">
    <property type="entry name" value="Glutaredoxin"/>
    <property type="match status" value="1"/>
</dbReference>
<feature type="chain" id="PRO_5011681784" evidence="2">
    <location>
        <begin position="31"/>
        <end position="385"/>
    </location>
</feature>
<protein>
    <submittedName>
        <fullName evidence="4">Glutaredoxin</fullName>
    </submittedName>
</protein>
<name>A0A1I4AWR7_9PROT</name>
<feature type="transmembrane region" description="Helical" evidence="1">
    <location>
        <begin position="219"/>
        <end position="243"/>
    </location>
</feature>
<keyword evidence="2" id="KW-0732">Signal</keyword>
<dbReference type="Proteomes" id="UP000199533">
    <property type="component" value="Unassembled WGS sequence"/>
</dbReference>
<reference evidence="5" key="1">
    <citation type="submission" date="2016-10" db="EMBL/GenBank/DDBJ databases">
        <authorList>
            <person name="Varghese N."/>
            <person name="Submissions S."/>
        </authorList>
    </citation>
    <scope>NUCLEOTIDE SEQUENCE [LARGE SCALE GENOMIC DNA]</scope>
    <source>
        <strain evidence="5">Nm69</strain>
    </source>
</reference>
<keyword evidence="1" id="KW-0472">Membrane</keyword>
<dbReference type="PROSITE" id="PS51354">
    <property type="entry name" value="GLUTAREDOXIN_2"/>
    <property type="match status" value="1"/>
</dbReference>
<sequence>MFHATRRRFLFFMTLWGCLLMLLSAQTLMADNTDNETDFVTHEYVLEVFVRDGCPHCTKAKEFLSKLHHERPWLRIVYYSVDHDLNARNDLLQYTQAAGVWPPGVPTFRFNGQLVVGFDTPDQTGAVLVALIDQTAIESIDAEMPLFEILNVERLGLPLFTLAIGLLDGFNPCAMWVLLFLLSLLVHLQDRKRMALIAGTFVLASGVVYYAFMAAWLNIFLVIGFSAALRWTLGGLALAIGGLNVKDFFAWQQVFSLSIPASAKPGLYQRMRAVLAVNRLLPSMMGVAMLAVLVNFIELLCTAGFPAIYTAILAQQDLNPVSYYAYLGLYILGYVADDALMVAIAVVALSNRKLTERTGRWLKLVSGAVMLGLGCVLILRSELLI</sequence>
<evidence type="ECO:0000256" key="1">
    <source>
        <dbReference type="SAM" id="Phobius"/>
    </source>
</evidence>
<evidence type="ECO:0000313" key="5">
    <source>
        <dbReference type="Proteomes" id="UP000199533"/>
    </source>
</evidence>
<dbReference type="STRING" id="52441.SAMN05216302_101076"/>
<dbReference type="InterPro" id="IPR002109">
    <property type="entry name" value="Glutaredoxin"/>
</dbReference>
<dbReference type="AlphaFoldDB" id="A0A1I4AWR7"/>
<feature type="transmembrane region" description="Helical" evidence="1">
    <location>
        <begin position="361"/>
        <end position="379"/>
    </location>
</feature>
<feature type="transmembrane region" description="Helical" evidence="1">
    <location>
        <begin position="159"/>
        <end position="182"/>
    </location>
</feature>
<feature type="domain" description="Thioredoxin" evidence="3">
    <location>
        <begin position="19"/>
        <end position="142"/>
    </location>
</feature>
<dbReference type="SUPFAM" id="SSF52833">
    <property type="entry name" value="Thioredoxin-like"/>
    <property type="match status" value="1"/>
</dbReference>
<feature type="transmembrane region" description="Helical" evidence="1">
    <location>
        <begin position="287"/>
        <end position="312"/>
    </location>
</feature>
<dbReference type="EMBL" id="FOSP01000010">
    <property type="protein sequence ID" value="SFK61018.1"/>
    <property type="molecule type" value="Genomic_DNA"/>
</dbReference>